<accession>A0ABX1N6W8</accession>
<reference evidence="1" key="1">
    <citation type="submission" date="2019-12" db="EMBL/GenBank/DDBJ databases">
        <title>Comparative genomics gives insights into the taxonomy of the Azoarcus-Aromatoleum group and reveals separate origins of nif in the plant-associated Azoarcus and non-plant-associated Aromatoleum sub-groups.</title>
        <authorList>
            <person name="Lafos M."/>
            <person name="Maluk M."/>
            <person name="Batista M."/>
            <person name="Junghare M."/>
            <person name="Carmona M."/>
            <person name="Faoro H."/>
            <person name="Cruz L.M."/>
            <person name="Battistoni F."/>
            <person name="De Souza E."/>
            <person name="Pedrosa F."/>
            <person name="Chen W.-M."/>
            <person name="Poole P.S."/>
            <person name="Dixon R.A."/>
            <person name="James E.K."/>
        </authorList>
    </citation>
    <scope>NUCLEOTIDE SEQUENCE</scope>
    <source>
        <strain evidence="1">U120</strain>
    </source>
</reference>
<dbReference type="InterPro" id="IPR016703">
    <property type="entry name" value="Conjugal_tfr_TraD_b/g-type"/>
</dbReference>
<sequence length="79" mass="8539">MTEQITNPEAAILDDVTNATDAIREKLIDAQTPGYQAEFDPDEAERVGAFAEDALSEQDAVDSDVDLVDATVPTERQEG</sequence>
<name>A0ABX1N6W8_9RHOO</name>
<organism evidence="1 2">
    <name type="scientific">Aromatoleum buckelii</name>
    <dbReference type="NCBI Taxonomy" id="200254"/>
    <lineage>
        <taxon>Bacteria</taxon>
        <taxon>Pseudomonadati</taxon>
        <taxon>Pseudomonadota</taxon>
        <taxon>Betaproteobacteria</taxon>
        <taxon>Rhodocyclales</taxon>
        <taxon>Rhodocyclaceae</taxon>
        <taxon>Aromatoleum</taxon>
    </lineage>
</organism>
<gene>
    <name evidence="1" type="ORF">GO608_16900</name>
</gene>
<protein>
    <submittedName>
        <fullName evidence="1">Conjugal transfer protein TraD</fullName>
    </submittedName>
</protein>
<dbReference type="RefSeq" id="WP_169200207.1">
    <property type="nucleotide sequence ID" value="NZ_WTVH02000001.1"/>
</dbReference>
<dbReference type="Proteomes" id="UP000601990">
    <property type="component" value="Unassembled WGS sequence"/>
</dbReference>
<evidence type="ECO:0000313" key="1">
    <source>
        <dbReference type="EMBL" id="NMF94992.1"/>
    </source>
</evidence>
<keyword evidence="2" id="KW-1185">Reference proteome</keyword>
<comment type="caution">
    <text evidence="1">The sequence shown here is derived from an EMBL/GenBank/DDBJ whole genome shotgun (WGS) entry which is preliminary data.</text>
</comment>
<dbReference type="PIRSF" id="PIRSF017849">
    <property type="entry name" value="Conjugal_transfer_TraD"/>
    <property type="match status" value="1"/>
</dbReference>
<dbReference type="EMBL" id="WTVH01000043">
    <property type="protein sequence ID" value="NMF94992.1"/>
    <property type="molecule type" value="Genomic_DNA"/>
</dbReference>
<evidence type="ECO:0000313" key="2">
    <source>
        <dbReference type="Proteomes" id="UP000601990"/>
    </source>
</evidence>
<proteinExistence type="predicted"/>